<keyword evidence="2" id="KW-1185">Reference proteome</keyword>
<protein>
    <submittedName>
        <fullName evidence="1">Uncharacterized protein</fullName>
    </submittedName>
</protein>
<evidence type="ECO:0000313" key="1">
    <source>
        <dbReference type="EMBL" id="KDO16946.1"/>
    </source>
</evidence>
<organism evidence="1 2">
    <name type="scientific">Saprolegnia parasitica (strain CBS 223.65)</name>
    <dbReference type="NCBI Taxonomy" id="695850"/>
    <lineage>
        <taxon>Eukaryota</taxon>
        <taxon>Sar</taxon>
        <taxon>Stramenopiles</taxon>
        <taxon>Oomycota</taxon>
        <taxon>Saprolegniomycetes</taxon>
        <taxon>Saprolegniales</taxon>
        <taxon>Saprolegniaceae</taxon>
        <taxon>Saprolegnia</taxon>
    </lineage>
</organism>
<accession>A0A067BRL1</accession>
<dbReference type="STRING" id="695850.A0A067BRL1"/>
<proteinExistence type="predicted"/>
<name>A0A067BRL1_SAPPC</name>
<dbReference type="KEGG" id="spar:SPRG_17598"/>
<gene>
    <name evidence="1" type="ORF">SPRG_17598</name>
</gene>
<feature type="non-terminal residue" evidence="1">
    <location>
        <position position="83"/>
    </location>
</feature>
<sequence length="83" mass="8821">MTPETAAYATKASDLLTDIERGQRILAGGSLVSTAPGMVHATLVWKQRDLINGTNVVTQAQHIVHGDTVFRGLPTSYDAKAVS</sequence>
<dbReference type="VEuPathDB" id="FungiDB:SPRG_17598"/>
<dbReference type="EMBL" id="KK583849">
    <property type="protein sequence ID" value="KDO16946.1"/>
    <property type="molecule type" value="Genomic_DNA"/>
</dbReference>
<dbReference type="Proteomes" id="UP000030745">
    <property type="component" value="Unassembled WGS sequence"/>
</dbReference>
<dbReference type="OrthoDB" id="416344at2759"/>
<reference evidence="1 2" key="1">
    <citation type="journal article" date="2013" name="PLoS Genet.">
        <title>Distinctive expansion of potential virulence genes in the genome of the oomycete fish pathogen Saprolegnia parasitica.</title>
        <authorList>
            <person name="Jiang R.H."/>
            <person name="de Bruijn I."/>
            <person name="Haas B.J."/>
            <person name="Belmonte R."/>
            <person name="Lobach L."/>
            <person name="Christie J."/>
            <person name="van den Ackerveken G."/>
            <person name="Bottin A."/>
            <person name="Bulone V."/>
            <person name="Diaz-Moreno S.M."/>
            <person name="Dumas B."/>
            <person name="Fan L."/>
            <person name="Gaulin E."/>
            <person name="Govers F."/>
            <person name="Grenville-Briggs L.J."/>
            <person name="Horner N.R."/>
            <person name="Levin J.Z."/>
            <person name="Mammella M."/>
            <person name="Meijer H.J."/>
            <person name="Morris P."/>
            <person name="Nusbaum C."/>
            <person name="Oome S."/>
            <person name="Phillips A.J."/>
            <person name="van Rooyen D."/>
            <person name="Rzeszutek E."/>
            <person name="Saraiva M."/>
            <person name="Secombes C.J."/>
            <person name="Seidl M.F."/>
            <person name="Snel B."/>
            <person name="Stassen J.H."/>
            <person name="Sykes S."/>
            <person name="Tripathy S."/>
            <person name="van den Berg H."/>
            <person name="Vega-Arreguin J.C."/>
            <person name="Wawra S."/>
            <person name="Young S.K."/>
            <person name="Zeng Q."/>
            <person name="Dieguez-Uribeondo J."/>
            <person name="Russ C."/>
            <person name="Tyler B.M."/>
            <person name="van West P."/>
        </authorList>
    </citation>
    <scope>NUCLEOTIDE SEQUENCE [LARGE SCALE GENOMIC DNA]</scope>
    <source>
        <strain evidence="1 2">CBS 223.65</strain>
    </source>
</reference>
<dbReference type="GeneID" id="24139132"/>
<dbReference type="RefSeq" id="XP_012212347.1">
    <property type="nucleotide sequence ID" value="XM_012356957.1"/>
</dbReference>
<evidence type="ECO:0000313" key="2">
    <source>
        <dbReference type="Proteomes" id="UP000030745"/>
    </source>
</evidence>
<dbReference type="AlphaFoldDB" id="A0A067BRL1"/>